<organism evidence="2">
    <name type="scientific">uncultured Caudovirales phage</name>
    <dbReference type="NCBI Taxonomy" id="2100421"/>
    <lineage>
        <taxon>Viruses</taxon>
        <taxon>Duplodnaviria</taxon>
        <taxon>Heunggongvirae</taxon>
        <taxon>Uroviricota</taxon>
        <taxon>Caudoviricetes</taxon>
        <taxon>Peduoviridae</taxon>
        <taxon>Maltschvirus</taxon>
        <taxon>Maltschvirus maltsch</taxon>
    </lineage>
</organism>
<name>A0A6J5RKV8_9CAUD</name>
<dbReference type="EMBL" id="LR797254">
    <property type="protein sequence ID" value="CAB4198120.1"/>
    <property type="molecule type" value="Genomic_DNA"/>
</dbReference>
<gene>
    <name evidence="2" type="ORF">UFOVP1305_52</name>
    <name evidence="1" type="ORF">UFOVP896_90</name>
</gene>
<protein>
    <submittedName>
        <fullName evidence="2">Uncharacterized protein</fullName>
    </submittedName>
</protein>
<sequence>MSNALYDKGREGFLDGTLDWDTNTIKASLIDKDRYTYSAAHQFLTSVASSARAGTATTLTSKTVTSGVAGAANTTFVSVSAGSTVGAVIIFKDTGSSGTSNLIAYIDQTSTGGTFTVIPTGGNIIVNWSTGTNRIFKL</sequence>
<evidence type="ECO:0000313" key="1">
    <source>
        <dbReference type="EMBL" id="CAB4169725.1"/>
    </source>
</evidence>
<evidence type="ECO:0000313" key="2">
    <source>
        <dbReference type="EMBL" id="CAB4198120.1"/>
    </source>
</evidence>
<proteinExistence type="predicted"/>
<dbReference type="EMBL" id="LR796844">
    <property type="protein sequence ID" value="CAB4169725.1"/>
    <property type="molecule type" value="Genomic_DNA"/>
</dbReference>
<accession>A0A6J5RKV8</accession>
<reference evidence="2" key="1">
    <citation type="submission" date="2020-05" db="EMBL/GenBank/DDBJ databases">
        <authorList>
            <person name="Chiriac C."/>
            <person name="Salcher M."/>
            <person name="Ghai R."/>
            <person name="Kavagutti S V."/>
        </authorList>
    </citation>
    <scope>NUCLEOTIDE SEQUENCE</scope>
</reference>